<dbReference type="PANTHER" id="PTHR23245:SF36">
    <property type="entry name" value="TRNA (GUANINE(37)-N1)-METHYLTRANSFERASE"/>
    <property type="match status" value="1"/>
</dbReference>
<reference evidence="8" key="1">
    <citation type="journal article" date="2022" name="Microbiol. Resour. Announc.">
        <title>Draft Genome Sequence of a Methanogenic Archaeon from West Spitsbergen Permafrost.</title>
        <authorList>
            <person name="Trubitsyn V."/>
            <person name="Rivkina E."/>
            <person name="Shcherbakova V."/>
        </authorList>
    </citation>
    <scope>NUCLEOTIDE SEQUENCE [LARGE SCALE GENOMIC DNA]</scope>
    <source>
        <strain evidence="8">VT</strain>
    </source>
</reference>
<proteinExistence type="predicted"/>
<dbReference type="Proteomes" id="UP000825933">
    <property type="component" value="Unassembled WGS sequence"/>
</dbReference>
<dbReference type="CDD" id="cd02440">
    <property type="entry name" value="AdoMet_MTases"/>
    <property type="match status" value="1"/>
</dbReference>
<keyword evidence="8" id="KW-1185">Reference proteome</keyword>
<dbReference type="InterPro" id="IPR040601">
    <property type="entry name" value="Trm5a/b_N"/>
</dbReference>
<dbReference type="InterPro" id="IPR030382">
    <property type="entry name" value="MeTrfase_TRM5/TYW2"/>
</dbReference>
<dbReference type="InterPro" id="IPR056744">
    <property type="entry name" value="TRM5/TYW2-like_N"/>
</dbReference>
<dbReference type="InterPro" id="IPR029063">
    <property type="entry name" value="SAM-dependent_MTases_sf"/>
</dbReference>
<dbReference type="SUPFAM" id="SSF53335">
    <property type="entry name" value="S-adenosyl-L-methionine-dependent methyltransferases"/>
    <property type="match status" value="1"/>
</dbReference>
<keyword evidence="3" id="KW-0808">Transferase</keyword>
<dbReference type="Pfam" id="PF02475">
    <property type="entry name" value="TRM5-TYW2_MTfase"/>
    <property type="match status" value="1"/>
</dbReference>
<evidence type="ECO:0000313" key="8">
    <source>
        <dbReference type="Proteomes" id="UP000825933"/>
    </source>
</evidence>
<evidence type="ECO:0000256" key="5">
    <source>
        <dbReference type="ARBA" id="ARBA00022694"/>
    </source>
</evidence>
<dbReference type="PANTHER" id="PTHR23245">
    <property type="entry name" value="TRNA METHYLTRANSFERASE"/>
    <property type="match status" value="1"/>
</dbReference>
<feature type="domain" description="SAM-dependent methyltransferase TRM5/TYW2-type" evidence="6">
    <location>
        <begin position="99"/>
        <end position="344"/>
    </location>
</feature>
<organism evidence="7 8">
    <name type="scientific">Methanobacterium spitsbergense</name>
    <dbReference type="NCBI Taxonomy" id="2874285"/>
    <lineage>
        <taxon>Archaea</taxon>
        <taxon>Methanobacteriati</taxon>
        <taxon>Methanobacteriota</taxon>
        <taxon>Methanomada group</taxon>
        <taxon>Methanobacteria</taxon>
        <taxon>Methanobacteriales</taxon>
        <taxon>Methanobacteriaceae</taxon>
        <taxon>Methanobacterium</taxon>
    </lineage>
</organism>
<name>A0A8T5UW64_9EURY</name>
<keyword evidence="5" id="KW-0819">tRNA processing</keyword>
<dbReference type="Pfam" id="PF25133">
    <property type="entry name" value="TYW2_N_2"/>
    <property type="match status" value="1"/>
</dbReference>
<dbReference type="AlphaFoldDB" id="A0A8T5UW64"/>
<evidence type="ECO:0000256" key="1">
    <source>
        <dbReference type="ARBA" id="ARBA00022490"/>
    </source>
</evidence>
<dbReference type="GO" id="GO:0005737">
    <property type="term" value="C:cytoplasm"/>
    <property type="evidence" value="ECO:0007669"/>
    <property type="project" value="TreeGrafter"/>
</dbReference>
<dbReference type="PROSITE" id="PS51684">
    <property type="entry name" value="SAM_MT_TRM5_TYW2"/>
    <property type="match status" value="1"/>
</dbReference>
<sequence length="344" mass="39898">MRNLMIGLKVLKNNADRIRRFLLKQSLINLDMKIKRVDDFVYIPLIKMPDNELMEEIKVDNVEIVDTNFEIHKKGPKSLKDYLKNKVDNGKIEDIKKSFDIIGNIVILEIPEDFDDHKYIIGEAALKFTKRNSVYRKISEIKGIVRTRELEYLSGEDVSETVHKEFGSRFLLDVKKVYFSPRLATERKRITDHVKNNEIIVDMFTGIGPFSISIARKHKVKIYAIDINPYAYKYLKKNINLNKLEGNIIPILGDVEEVLNGLNLKADRIIMNLPGTAWNFLDTAIKSLKPGGILHYYEFASDYQQPIERIIETAYPRKVEILNSRKVKSKSPGVWHMGIDARIY</sequence>
<dbReference type="EMBL" id="JAIOUQ010000009">
    <property type="protein sequence ID" value="MBZ2166136.1"/>
    <property type="molecule type" value="Genomic_DNA"/>
</dbReference>
<evidence type="ECO:0000313" key="7">
    <source>
        <dbReference type="EMBL" id="MBZ2166136.1"/>
    </source>
</evidence>
<dbReference type="Gene3D" id="3.30.70.2580">
    <property type="match status" value="1"/>
</dbReference>
<dbReference type="InterPro" id="IPR056743">
    <property type="entry name" value="TRM5-TYW2-like_MTfase"/>
</dbReference>
<dbReference type="Pfam" id="PF18093">
    <property type="entry name" value="Trm5_N"/>
    <property type="match status" value="1"/>
</dbReference>
<keyword evidence="1" id="KW-0963">Cytoplasm</keyword>
<dbReference type="GO" id="GO:0002939">
    <property type="term" value="P:tRNA N1-guanine methylation"/>
    <property type="evidence" value="ECO:0007669"/>
    <property type="project" value="TreeGrafter"/>
</dbReference>
<dbReference type="GO" id="GO:0008175">
    <property type="term" value="F:tRNA methyltransferase activity"/>
    <property type="evidence" value="ECO:0007669"/>
    <property type="project" value="TreeGrafter"/>
</dbReference>
<protein>
    <submittedName>
        <fullName evidence="7">Class I SAM-dependent methyltransferase family protein</fullName>
    </submittedName>
</protein>
<gene>
    <name evidence="7" type="ORF">K8N75_08795</name>
</gene>
<comment type="caution">
    <text evidence="7">The sequence shown here is derived from an EMBL/GenBank/DDBJ whole genome shotgun (WGS) entry which is preliminary data.</text>
</comment>
<evidence type="ECO:0000256" key="3">
    <source>
        <dbReference type="ARBA" id="ARBA00022679"/>
    </source>
</evidence>
<evidence type="ECO:0000259" key="6">
    <source>
        <dbReference type="PROSITE" id="PS51684"/>
    </source>
</evidence>
<keyword evidence="2 7" id="KW-0489">Methyltransferase</keyword>
<evidence type="ECO:0000256" key="4">
    <source>
        <dbReference type="ARBA" id="ARBA00022691"/>
    </source>
</evidence>
<dbReference type="Gene3D" id="3.30.300.110">
    <property type="entry name" value="Met-10+ protein-like domains"/>
    <property type="match status" value="1"/>
</dbReference>
<evidence type="ECO:0000256" key="2">
    <source>
        <dbReference type="ARBA" id="ARBA00022603"/>
    </source>
</evidence>
<keyword evidence="4" id="KW-0949">S-adenosyl-L-methionine</keyword>
<accession>A0A8T5UW64</accession>
<dbReference type="Gene3D" id="3.40.50.150">
    <property type="entry name" value="Vaccinia Virus protein VP39"/>
    <property type="match status" value="1"/>
</dbReference>